<evidence type="ECO:0000259" key="1">
    <source>
        <dbReference type="PROSITE" id="PS50851"/>
    </source>
</evidence>
<dbReference type="InterPro" id="IPR002545">
    <property type="entry name" value="CheW-lke_dom"/>
</dbReference>
<dbReference type="SMART" id="SM00260">
    <property type="entry name" value="CheW"/>
    <property type="match status" value="1"/>
</dbReference>
<dbReference type="Proteomes" id="UP000199120">
    <property type="component" value="Unassembled WGS sequence"/>
</dbReference>
<dbReference type="PANTHER" id="PTHR22617:SF23">
    <property type="entry name" value="CHEMOTAXIS PROTEIN CHEW"/>
    <property type="match status" value="1"/>
</dbReference>
<dbReference type="GO" id="GO:0005829">
    <property type="term" value="C:cytosol"/>
    <property type="evidence" value="ECO:0007669"/>
    <property type="project" value="TreeGrafter"/>
</dbReference>
<dbReference type="RefSeq" id="WP_167627109.1">
    <property type="nucleotide sequence ID" value="NZ_FNSR01000002.1"/>
</dbReference>
<dbReference type="STRING" id="416943.SAMN05445871_3570"/>
<dbReference type="EMBL" id="FOAJ01000004">
    <property type="protein sequence ID" value="SEL05768.1"/>
    <property type="molecule type" value="Genomic_DNA"/>
</dbReference>
<dbReference type="InterPro" id="IPR036061">
    <property type="entry name" value="CheW-like_dom_sf"/>
</dbReference>
<accession>A0A1H7M472</accession>
<organism evidence="2 3">
    <name type="scientific">Paraburkholderia caballeronis</name>
    <dbReference type="NCBI Taxonomy" id="416943"/>
    <lineage>
        <taxon>Bacteria</taxon>
        <taxon>Pseudomonadati</taxon>
        <taxon>Pseudomonadota</taxon>
        <taxon>Betaproteobacteria</taxon>
        <taxon>Burkholderiales</taxon>
        <taxon>Burkholderiaceae</taxon>
        <taxon>Paraburkholderia</taxon>
    </lineage>
</organism>
<dbReference type="PANTHER" id="PTHR22617">
    <property type="entry name" value="CHEMOTAXIS SENSOR HISTIDINE KINASE-RELATED"/>
    <property type="match status" value="1"/>
</dbReference>
<gene>
    <name evidence="2" type="ORF">SAMN05192542_104606</name>
</gene>
<name>A0A1H7M472_9BURK</name>
<reference evidence="3" key="1">
    <citation type="submission" date="2016-10" db="EMBL/GenBank/DDBJ databases">
        <authorList>
            <person name="Varghese N."/>
            <person name="Submissions S."/>
        </authorList>
    </citation>
    <scope>NUCLEOTIDE SEQUENCE [LARGE SCALE GENOMIC DNA]</scope>
    <source>
        <strain evidence="3">LMG 26416</strain>
    </source>
</reference>
<dbReference type="Pfam" id="PF01584">
    <property type="entry name" value="CheW"/>
    <property type="match status" value="1"/>
</dbReference>
<dbReference type="Gene3D" id="2.40.50.180">
    <property type="entry name" value="CheA-289, Domain 4"/>
    <property type="match status" value="1"/>
</dbReference>
<sequence length="187" mass="19813">MNPDPDQPPSPLAALLANPDDAKLLHRRALDLARPGASASPQRTEPYLHFRLGAQQSYGIAHALVDEVLAVEDIALVPCAPPAFSGIINRRGQMLPVLDLARLFGLDPANRPRGANHSVVVISAAGLTLGLNVEPPIDIAVYPSDALGPPPHGRLPTAYVSGLIQGQVTLLDMERIVTDLCSEGRHA</sequence>
<dbReference type="GO" id="GO:0006935">
    <property type="term" value="P:chemotaxis"/>
    <property type="evidence" value="ECO:0007669"/>
    <property type="project" value="InterPro"/>
</dbReference>
<dbReference type="Gene3D" id="2.30.30.40">
    <property type="entry name" value="SH3 Domains"/>
    <property type="match status" value="1"/>
</dbReference>
<keyword evidence="3" id="KW-1185">Reference proteome</keyword>
<dbReference type="InterPro" id="IPR039315">
    <property type="entry name" value="CheW"/>
</dbReference>
<evidence type="ECO:0000313" key="3">
    <source>
        <dbReference type="Proteomes" id="UP000199120"/>
    </source>
</evidence>
<protein>
    <submittedName>
        <fullName evidence="2">Purine-binding chemotaxis protein CheW</fullName>
    </submittedName>
</protein>
<proteinExistence type="predicted"/>
<dbReference type="GO" id="GO:0007165">
    <property type="term" value="P:signal transduction"/>
    <property type="evidence" value="ECO:0007669"/>
    <property type="project" value="InterPro"/>
</dbReference>
<dbReference type="SUPFAM" id="SSF50341">
    <property type="entry name" value="CheW-like"/>
    <property type="match status" value="1"/>
</dbReference>
<dbReference type="PROSITE" id="PS50851">
    <property type="entry name" value="CHEW"/>
    <property type="match status" value="1"/>
</dbReference>
<evidence type="ECO:0000313" key="2">
    <source>
        <dbReference type="EMBL" id="SEL05768.1"/>
    </source>
</evidence>
<dbReference type="AlphaFoldDB" id="A0A1H7M472"/>
<feature type="domain" description="CheW-like" evidence="1">
    <location>
        <begin position="44"/>
        <end position="182"/>
    </location>
</feature>